<reference evidence="2 3" key="1">
    <citation type="submission" date="2019-02" db="EMBL/GenBank/DDBJ databases">
        <title>Deep-cultivation of Planctomycetes and their phenomic and genomic characterization uncovers novel biology.</title>
        <authorList>
            <person name="Wiegand S."/>
            <person name="Jogler M."/>
            <person name="Boedeker C."/>
            <person name="Pinto D."/>
            <person name="Vollmers J."/>
            <person name="Rivas-Marin E."/>
            <person name="Kohn T."/>
            <person name="Peeters S.H."/>
            <person name="Heuer A."/>
            <person name="Rast P."/>
            <person name="Oberbeckmann S."/>
            <person name="Bunk B."/>
            <person name="Jeske O."/>
            <person name="Meyerdierks A."/>
            <person name="Storesund J.E."/>
            <person name="Kallscheuer N."/>
            <person name="Luecker S."/>
            <person name="Lage O.M."/>
            <person name="Pohl T."/>
            <person name="Merkel B.J."/>
            <person name="Hornburger P."/>
            <person name="Mueller R.-W."/>
            <person name="Bruemmer F."/>
            <person name="Labrenz M."/>
            <person name="Spormann A.M."/>
            <person name="Op den Camp H."/>
            <person name="Overmann J."/>
            <person name="Amann R."/>
            <person name="Jetten M.S.M."/>
            <person name="Mascher T."/>
            <person name="Medema M.H."/>
            <person name="Devos D.P."/>
            <person name="Kaster A.-K."/>
            <person name="Ovreas L."/>
            <person name="Rohde M."/>
            <person name="Galperin M.Y."/>
            <person name="Jogler C."/>
        </authorList>
    </citation>
    <scope>NUCLEOTIDE SEQUENCE [LARGE SCALE GENOMIC DNA]</scope>
    <source>
        <strain evidence="2 3">Pla85_3_4</strain>
    </source>
</reference>
<dbReference type="Proteomes" id="UP000317648">
    <property type="component" value="Chromosome"/>
</dbReference>
<dbReference type="PANTHER" id="PTHR22617">
    <property type="entry name" value="CHEMOTAXIS SENSOR HISTIDINE KINASE-RELATED"/>
    <property type="match status" value="1"/>
</dbReference>
<dbReference type="InterPro" id="IPR002545">
    <property type="entry name" value="CheW-lke_dom"/>
</dbReference>
<name>A0A518DTB3_9BACT</name>
<dbReference type="PROSITE" id="PS50851">
    <property type="entry name" value="CHEW"/>
    <property type="match status" value="1"/>
</dbReference>
<dbReference type="GO" id="GO:0007165">
    <property type="term" value="P:signal transduction"/>
    <property type="evidence" value="ECO:0007669"/>
    <property type="project" value="InterPro"/>
</dbReference>
<feature type="domain" description="CheW-like" evidence="1">
    <location>
        <begin position="83"/>
        <end position="220"/>
    </location>
</feature>
<evidence type="ECO:0000313" key="3">
    <source>
        <dbReference type="Proteomes" id="UP000317648"/>
    </source>
</evidence>
<evidence type="ECO:0000259" key="1">
    <source>
        <dbReference type="PROSITE" id="PS50851"/>
    </source>
</evidence>
<dbReference type="KEGG" id="lcre:Pla8534_28970"/>
<evidence type="ECO:0000313" key="2">
    <source>
        <dbReference type="EMBL" id="QDU95085.1"/>
    </source>
</evidence>
<protein>
    <submittedName>
        <fullName evidence="2">Chemotaxis protein CheW</fullName>
    </submittedName>
</protein>
<gene>
    <name evidence="2" type="primary">cheW_1</name>
    <name evidence="2" type="ORF">Pla8534_28970</name>
</gene>
<dbReference type="SMART" id="SM00260">
    <property type="entry name" value="CheW"/>
    <property type="match status" value="1"/>
</dbReference>
<organism evidence="2 3">
    <name type="scientific">Lignipirellula cremea</name>
    <dbReference type="NCBI Taxonomy" id="2528010"/>
    <lineage>
        <taxon>Bacteria</taxon>
        <taxon>Pseudomonadati</taxon>
        <taxon>Planctomycetota</taxon>
        <taxon>Planctomycetia</taxon>
        <taxon>Pirellulales</taxon>
        <taxon>Pirellulaceae</taxon>
        <taxon>Lignipirellula</taxon>
    </lineage>
</organism>
<dbReference type="OrthoDB" id="9794382at2"/>
<sequence length="229" mass="25303">MQARLPASFIGNLDMSESSPIDETDLAEFPDPTSVWSRLESSLERLRLQQGKATDPAVIREKLLARAKALRVRMREPGVAEEHVAIIAFEKGGQRYGVLLSEVTEVQTLLHYCPTPMSPGFIPGVVHWRGGIIALLDAGLFLGQARSGLADVHVYLLVEAAGRRMGLVANEIEDILSIPRSQILPAPRLPGEIISEAILGVYDQNLLILKMDKILGDKRLTQWRNESLH</sequence>
<dbReference type="InterPro" id="IPR036061">
    <property type="entry name" value="CheW-like_dom_sf"/>
</dbReference>
<dbReference type="AlphaFoldDB" id="A0A518DTB3"/>
<dbReference type="InterPro" id="IPR039315">
    <property type="entry name" value="CheW"/>
</dbReference>
<dbReference type="Pfam" id="PF01584">
    <property type="entry name" value="CheW"/>
    <property type="match status" value="1"/>
</dbReference>
<dbReference type="PANTHER" id="PTHR22617:SF23">
    <property type="entry name" value="CHEMOTAXIS PROTEIN CHEW"/>
    <property type="match status" value="1"/>
</dbReference>
<dbReference type="GO" id="GO:0006935">
    <property type="term" value="P:chemotaxis"/>
    <property type="evidence" value="ECO:0007669"/>
    <property type="project" value="InterPro"/>
</dbReference>
<dbReference type="EMBL" id="CP036433">
    <property type="protein sequence ID" value="QDU95085.1"/>
    <property type="molecule type" value="Genomic_DNA"/>
</dbReference>
<dbReference type="Gene3D" id="2.40.50.180">
    <property type="entry name" value="CheA-289, Domain 4"/>
    <property type="match status" value="1"/>
</dbReference>
<dbReference type="Gene3D" id="2.30.30.40">
    <property type="entry name" value="SH3 Domains"/>
    <property type="match status" value="1"/>
</dbReference>
<accession>A0A518DTB3</accession>
<dbReference type="SUPFAM" id="SSF50341">
    <property type="entry name" value="CheW-like"/>
    <property type="match status" value="1"/>
</dbReference>
<keyword evidence="3" id="KW-1185">Reference proteome</keyword>
<dbReference type="GO" id="GO:0005829">
    <property type="term" value="C:cytosol"/>
    <property type="evidence" value="ECO:0007669"/>
    <property type="project" value="TreeGrafter"/>
</dbReference>
<proteinExistence type="predicted"/>